<dbReference type="RefSeq" id="WP_218267370.1">
    <property type="nucleotide sequence ID" value="NZ_CP077717.1"/>
</dbReference>
<dbReference type="Proteomes" id="UP000694018">
    <property type="component" value="Chromosome"/>
</dbReference>
<sequence length="218" mass="25537">MILIIAPHPDDDIICCGGIISRNAYNVKVIYITDGSKGSPRHEEWGKELALRRMREAYNALSKLGIKNKDNIIFLGNEDGSVSRNFNKIRNQLLNLLQESRITEIYFPSPFDIHPDHSAIGKIVLSTIKEMSERRMSLYMYTIHRHSIVDVRNLPTVLRSLFLQLKIMLNWKYVCLKVDNPRLKVEALEFHESQVWYMSKKVKELTAKDYECFYFKRI</sequence>
<dbReference type="OrthoDB" id="70547at2157"/>
<dbReference type="KEGG" id="sshi:J5U23_01414"/>
<dbReference type="EMBL" id="CP077717">
    <property type="protein sequence ID" value="QXJ28545.1"/>
    <property type="molecule type" value="Genomic_DNA"/>
</dbReference>
<name>A0A8F5GT53_SACSH</name>
<evidence type="ECO:0008006" key="3">
    <source>
        <dbReference type="Google" id="ProtNLM"/>
    </source>
</evidence>
<dbReference type="GeneID" id="65562995"/>
<dbReference type="GO" id="GO:0016811">
    <property type="term" value="F:hydrolase activity, acting on carbon-nitrogen (but not peptide) bonds, in linear amides"/>
    <property type="evidence" value="ECO:0007669"/>
    <property type="project" value="TreeGrafter"/>
</dbReference>
<dbReference type="Pfam" id="PF02585">
    <property type="entry name" value="PIG-L"/>
    <property type="match status" value="1"/>
</dbReference>
<proteinExistence type="predicted"/>
<dbReference type="InterPro" id="IPR003737">
    <property type="entry name" value="GlcNAc_PI_deacetylase-related"/>
</dbReference>
<gene>
    <name evidence="1" type="ORF">J5U23_01414</name>
</gene>
<protein>
    <recommendedName>
        <fullName evidence="3">PIG-L family deacetylase</fullName>
    </recommendedName>
</protein>
<evidence type="ECO:0000313" key="2">
    <source>
        <dbReference type="Proteomes" id="UP000694018"/>
    </source>
</evidence>
<evidence type="ECO:0000313" key="1">
    <source>
        <dbReference type="EMBL" id="QXJ28545.1"/>
    </source>
</evidence>
<dbReference type="PANTHER" id="PTHR12993">
    <property type="entry name" value="N-ACETYLGLUCOSAMINYL-PHOSPHATIDYLINOSITOL DE-N-ACETYLASE-RELATED"/>
    <property type="match status" value="1"/>
</dbReference>
<dbReference type="AlphaFoldDB" id="A0A8F5GT53"/>
<organism evidence="1 2">
    <name type="scientific">Saccharolobus shibatae (strain ATCC 51178 / DSM 5389 / JCM 8931 / NBRC 15437 / B12)</name>
    <name type="common">Sulfolobus shibatae</name>
    <dbReference type="NCBI Taxonomy" id="523848"/>
    <lineage>
        <taxon>Archaea</taxon>
        <taxon>Thermoproteota</taxon>
        <taxon>Thermoprotei</taxon>
        <taxon>Sulfolobales</taxon>
        <taxon>Sulfolobaceae</taxon>
        <taxon>Saccharolobus</taxon>
    </lineage>
</organism>
<dbReference type="PANTHER" id="PTHR12993:SF11">
    <property type="entry name" value="N-ACETYLGLUCOSAMINYL-PHOSPHATIDYLINOSITOL DE-N-ACETYLASE"/>
    <property type="match status" value="1"/>
</dbReference>
<reference evidence="1" key="1">
    <citation type="journal article" date="2021" name="Environ. Microbiol.">
        <title>New insights into the diversity and evolution of the archaeal mobilome from three complete genomes of Saccharolobus shibatae.</title>
        <authorList>
            <person name="Medvedeva S."/>
            <person name="Brandt D."/>
            <person name="Cvirkaite-Krupovic V."/>
            <person name="Liu Y."/>
            <person name="Severinov K."/>
            <person name="Ishino S."/>
            <person name="Ishino Y."/>
            <person name="Prangishvili D."/>
            <person name="Kalinowski J."/>
            <person name="Krupovic M."/>
        </authorList>
    </citation>
    <scope>NUCLEOTIDE SEQUENCE</scope>
    <source>
        <strain evidence="1">B12</strain>
    </source>
</reference>
<accession>A0A8F5GT53</accession>